<name>A0A0D5XZX2_9PSED</name>
<sequence>MNTPTLVCLAAVALGSGGAFAQSCDVVTRSQSSDVPGVDTHTCYLFEGMPADAIAWSCSNESKGTLASRKEKVASCDESYLAVCRARLTQEALANPRATDSDPRGSSVNIPDKARVVTFYYQAQDLKQARTDCETAGGRWQWK</sequence>
<dbReference type="EMBL" id="CP011110">
    <property type="protein sequence ID" value="AKA24360.1"/>
    <property type="molecule type" value="Genomic_DNA"/>
</dbReference>
<accession>A0A0D5XZX2</accession>
<evidence type="ECO:0000256" key="1">
    <source>
        <dbReference type="SAM" id="SignalP"/>
    </source>
</evidence>
<dbReference type="Proteomes" id="UP000032748">
    <property type="component" value="Chromosome"/>
</dbReference>
<dbReference type="KEGG" id="pcz:PCL1606_29090"/>
<protein>
    <submittedName>
        <fullName evidence="2">Uncharacterized protein</fullName>
    </submittedName>
</protein>
<evidence type="ECO:0000313" key="2">
    <source>
        <dbReference type="EMBL" id="AKA24360.1"/>
    </source>
</evidence>
<dbReference type="AlphaFoldDB" id="A0A0D5XZX2"/>
<proteinExistence type="predicted"/>
<dbReference type="RefSeq" id="WP_044463232.1">
    <property type="nucleotide sequence ID" value="NZ_CP011110.1"/>
</dbReference>
<feature type="chain" id="PRO_5002299493" evidence="1">
    <location>
        <begin position="22"/>
        <end position="143"/>
    </location>
</feature>
<evidence type="ECO:0000313" key="3">
    <source>
        <dbReference type="Proteomes" id="UP000032748"/>
    </source>
</evidence>
<dbReference type="OrthoDB" id="6983232at2"/>
<organism evidence="2 3">
    <name type="scientific">Pseudomonas chlororaphis</name>
    <dbReference type="NCBI Taxonomy" id="587753"/>
    <lineage>
        <taxon>Bacteria</taxon>
        <taxon>Pseudomonadati</taxon>
        <taxon>Pseudomonadota</taxon>
        <taxon>Gammaproteobacteria</taxon>
        <taxon>Pseudomonadales</taxon>
        <taxon>Pseudomonadaceae</taxon>
        <taxon>Pseudomonas</taxon>
    </lineage>
</organism>
<reference evidence="2 3" key="1">
    <citation type="journal article" date="2015" name="Mol. Plant Microbe Interact.">
        <title>Comparative Genomic Analysis of Pseudomonas chlororaphis PCL1606 Reveals New Insight into Antifungal Compounds Involved in Biocontrol.</title>
        <authorList>
            <person name="Calderon C.E."/>
            <person name="Ramos C."/>
            <person name="de Vicente A."/>
            <person name="Cazorla F.M."/>
        </authorList>
    </citation>
    <scope>NUCLEOTIDE SEQUENCE [LARGE SCALE GENOMIC DNA]</scope>
    <source>
        <strain evidence="2 3">PCL1606</strain>
    </source>
</reference>
<feature type="signal peptide" evidence="1">
    <location>
        <begin position="1"/>
        <end position="21"/>
    </location>
</feature>
<keyword evidence="1" id="KW-0732">Signal</keyword>
<gene>
    <name evidence="2" type="ORF">PCL1606_29090</name>
</gene>
<dbReference type="PATRIC" id="fig|587753.10.peg.2900"/>